<name>A0ABP7MXG8_9GAMM</name>
<comment type="similarity">
    <text evidence="2 6">Belongs to the ABC-3 integral membrane protein family.</text>
</comment>
<evidence type="ECO:0000256" key="4">
    <source>
        <dbReference type="ARBA" id="ARBA00022989"/>
    </source>
</evidence>
<feature type="transmembrane region" description="Helical" evidence="7">
    <location>
        <begin position="38"/>
        <end position="59"/>
    </location>
</feature>
<keyword evidence="6" id="KW-0813">Transport</keyword>
<evidence type="ECO:0000313" key="8">
    <source>
        <dbReference type="EMBL" id="GAA3931085.1"/>
    </source>
</evidence>
<evidence type="ECO:0000313" key="9">
    <source>
        <dbReference type="Proteomes" id="UP001501565"/>
    </source>
</evidence>
<dbReference type="PANTHER" id="PTHR30477:SF19">
    <property type="entry name" value="METAL ABC TRANSPORTER PERMEASE"/>
    <property type="match status" value="1"/>
</dbReference>
<feature type="transmembrane region" description="Helical" evidence="7">
    <location>
        <begin position="6"/>
        <end position="26"/>
    </location>
</feature>
<dbReference type="RefSeq" id="WP_344799354.1">
    <property type="nucleotide sequence ID" value="NZ_BAABBN010000007.1"/>
</dbReference>
<proteinExistence type="inferred from homology"/>
<keyword evidence="5 7" id="KW-0472">Membrane</keyword>
<evidence type="ECO:0000256" key="6">
    <source>
        <dbReference type="RuleBase" id="RU003943"/>
    </source>
</evidence>
<protein>
    <submittedName>
        <fullName evidence="8">Metal ABC transporter permease</fullName>
    </submittedName>
</protein>
<feature type="transmembrane region" description="Helical" evidence="7">
    <location>
        <begin position="163"/>
        <end position="191"/>
    </location>
</feature>
<dbReference type="SUPFAM" id="SSF81345">
    <property type="entry name" value="ABC transporter involved in vitamin B12 uptake, BtuC"/>
    <property type="match status" value="1"/>
</dbReference>
<reference evidence="9" key="1">
    <citation type="journal article" date="2019" name="Int. J. Syst. Evol. Microbiol.">
        <title>The Global Catalogue of Microorganisms (GCM) 10K type strain sequencing project: providing services to taxonomists for standard genome sequencing and annotation.</title>
        <authorList>
            <consortium name="The Broad Institute Genomics Platform"/>
            <consortium name="The Broad Institute Genome Sequencing Center for Infectious Disease"/>
            <person name="Wu L."/>
            <person name="Ma J."/>
        </authorList>
    </citation>
    <scope>NUCLEOTIDE SEQUENCE [LARGE SCALE GENOMIC DNA]</scope>
    <source>
        <strain evidence="9">JCM 17551</strain>
    </source>
</reference>
<gene>
    <name evidence="8" type="ORF">GCM10022277_29770</name>
</gene>
<sequence length="277" mass="30554">MNELLLYVEILLPALIAGLLILLTHIPLGAKVLAKGIIFFDLAIAQLAAFGVVLSALWLDIAQEQWLIQSIAVCTALLGACFLYYLRTFSVKHQEAVIGIIFLLSSTGVLLVLTKDPQAHDTFQQLMLGQILWVGYQDIAYLMVFTTLIAFFWVVLKRWNEEMAFYVAFALAVTMSTQFIGVYLVFASLIIPALGSQKASNKWFTASCIGVFGYLVGLLVSALFDLPSGALISWCMVLISGVFLVLNSSGSIVSVRDEGERRRSHSNSHCIEKRPPE</sequence>
<keyword evidence="4 7" id="KW-1133">Transmembrane helix</keyword>
<dbReference type="Pfam" id="PF00950">
    <property type="entry name" value="ABC-3"/>
    <property type="match status" value="2"/>
</dbReference>
<evidence type="ECO:0000256" key="3">
    <source>
        <dbReference type="ARBA" id="ARBA00022692"/>
    </source>
</evidence>
<evidence type="ECO:0000256" key="2">
    <source>
        <dbReference type="ARBA" id="ARBA00008034"/>
    </source>
</evidence>
<comment type="subcellular location">
    <subcellularLocation>
        <location evidence="6">Cell membrane</location>
        <topology evidence="6">Multi-pass membrane protein</topology>
    </subcellularLocation>
    <subcellularLocation>
        <location evidence="1">Membrane</location>
        <topology evidence="1">Multi-pass membrane protein</topology>
    </subcellularLocation>
</comment>
<feature type="transmembrane region" description="Helical" evidence="7">
    <location>
        <begin position="231"/>
        <end position="253"/>
    </location>
</feature>
<evidence type="ECO:0000256" key="1">
    <source>
        <dbReference type="ARBA" id="ARBA00004141"/>
    </source>
</evidence>
<feature type="transmembrane region" description="Helical" evidence="7">
    <location>
        <begin position="97"/>
        <end position="114"/>
    </location>
</feature>
<evidence type="ECO:0000256" key="5">
    <source>
        <dbReference type="ARBA" id="ARBA00023136"/>
    </source>
</evidence>
<feature type="transmembrane region" description="Helical" evidence="7">
    <location>
        <begin position="134"/>
        <end position="156"/>
    </location>
</feature>
<dbReference type="PANTHER" id="PTHR30477">
    <property type="entry name" value="ABC-TRANSPORTER METAL-BINDING PROTEIN"/>
    <property type="match status" value="1"/>
</dbReference>
<keyword evidence="9" id="KW-1185">Reference proteome</keyword>
<dbReference type="InterPro" id="IPR037294">
    <property type="entry name" value="ABC_BtuC-like"/>
</dbReference>
<evidence type="ECO:0000256" key="7">
    <source>
        <dbReference type="SAM" id="Phobius"/>
    </source>
</evidence>
<organism evidence="8 9">
    <name type="scientific">Litoribacillus peritrichatus</name>
    <dbReference type="NCBI Taxonomy" id="718191"/>
    <lineage>
        <taxon>Bacteria</taxon>
        <taxon>Pseudomonadati</taxon>
        <taxon>Pseudomonadota</taxon>
        <taxon>Gammaproteobacteria</taxon>
        <taxon>Oceanospirillales</taxon>
        <taxon>Oceanospirillaceae</taxon>
        <taxon>Litoribacillus</taxon>
    </lineage>
</organism>
<keyword evidence="3 6" id="KW-0812">Transmembrane</keyword>
<dbReference type="InterPro" id="IPR001626">
    <property type="entry name" value="ABC_TroCD"/>
</dbReference>
<comment type="caution">
    <text evidence="8">The sequence shown here is derived from an EMBL/GenBank/DDBJ whole genome shotgun (WGS) entry which is preliminary data.</text>
</comment>
<dbReference type="Proteomes" id="UP001501565">
    <property type="component" value="Unassembled WGS sequence"/>
</dbReference>
<feature type="transmembrane region" description="Helical" evidence="7">
    <location>
        <begin position="203"/>
        <end position="224"/>
    </location>
</feature>
<feature type="transmembrane region" description="Helical" evidence="7">
    <location>
        <begin position="65"/>
        <end position="85"/>
    </location>
</feature>
<accession>A0ABP7MXG8</accession>
<dbReference type="EMBL" id="BAABBN010000007">
    <property type="protein sequence ID" value="GAA3931085.1"/>
    <property type="molecule type" value="Genomic_DNA"/>
</dbReference>